<dbReference type="EMBL" id="JASCZI010247857">
    <property type="protein sequence ID" value="MED6215130.1"/>
    <property type="molecule type" value="Genomic_DNA"/>
</dbReference>
<proteinExistence type="predicted"/>
<protein>
    <submittedName>
        <fullName evidence="1">Uncharacterized protein</fullName>
    </submittedName>
</protein>
<evidence type="ECO:0000313" key="1">
    <source>
        <dbReference type="EMBL" id="MED6215130.1"/>
    </source>
</evidence>
<dbReference type="Proteomes" id="UP001341840">
    <property type="component" value="Unassembled WGS sequence"/>
</dbReference>
<evidence type="ECO:0000313" key="2">
    <source>
        <dbReference type="Proteomes" id="UP001341840"/>
    </source>
</evidence>
<accession>A0ABU6YYT0</accession>
<keyword evidence="2" id="KW-1185">Reference proteome</keyword>
<gene>
    <name evidence="1" type="ORF">PIB30_110363</name>
</gene>
<comment type="caution">
    <text evidence="1">The sequence shown here is derived from an EMBL/GenBank/DDBJ whole genome shotgun (WGS) entry which is preliminary data.</text>
</comment>
<reference evidence="1 2" key="1">
    <citation type="journal article" date="2023" name="Plants (Basel)">
        <title>Bridging the Gap: Combining Genomics and Transcriptomics Approaches to Understand Stylosanthes scabra, an Orphan Legume from the Brazilian Caatinga.</title>
        <authorList>
            <person name="Ferreira-Neto J.R.C."/>
            <person name="da Silva M.D."/>
            <person name="Binneck E."/>
            <person name="de Melo N.F."/>
            <person name="da Silva R.H."/>
            <person name="de Melo A.L.T.M."/>
            <person name="Pandolfi V."/>
            <person name="Bustamante F.O."/>
            <person name="Brasileiro-Vidal A.C."/>
            <person name="Benko-Iseppon A.M."/>
        </authorList>
    </citation>
    <scope>NUCLEOTIDE SEQUENCE [LARGE SCALE GENOMIC DNA]</scope>
    <source>
        <tissue evidence="1">Leaves</tissue>
    </source>
</reference>
<name>A0ABU6YYT0_9FABA</name>
<feature type="non-terminal residue" evidence="1">
    <location>
        <position position="1"/>
    </location>
</feature>
<organism evidence="1 2">
    <name type="scientific">Stylosanthes scabra</name>
    <dbReference type="NCBI Taxonomy" id="79078"/>
    <lineage>
        <taxon>Eukaryota</taxon>
        <taxon>Viridiplantae</taxon>
        <taxon>Streptophyta</taxon>
        <taxon>Embryophyta</taxon>
        <taxon>Tracheophyta</taxon>
        <taxon>Spermatophyta</taxon>
        <taxon>Magnoliopsida</taxon>
        <taxon>eudicotyledons</taxon>
        <taxon>Gunneridae</taxon>
        <taxon>Pentapetalae</taxon>
        <taxon>rosids</taxon>
        <taxon>fabids</taxon>
        <taxon>Fabales</taxon>
        <taxon>Fabaceae</taxon>
        <taxon>Papilionoideae</taxon>
        <taxon>50 kb inversion clade</taxon>
        <taxon>dalbergioids sensu lato</taxon>
        <taxon>Dalbergieae</taxon>
        <taxon>Pterocarpus clade</taxon>
        <taxon>Stylosanthes</taxon>
    </lineage>
</organism>
<sequence length="67" mass="7340">ANMVPTHMRRMARICVGGWGKRKWAGGVGLCSCVLGVLVCGQWVRVPRICVGMYAYAWVVSDGWVKG</sequence>